<dbReference type="PATRIC" id="fig|1515334.3.peg.5086"/>
<dbReference type="RefSeq" id="WP_043146255.1">
    <property type="nucleotide sequence ID" value="NZ_JSUQ01000027.1"/>
</dbReference>
<dbReference type="EMBL" id="JSUQ01000027">
    <property type="protein sequence ID" value="KHQ50388.1"/>
    <property type="molecule type" value="Genomic_DNA"/>
</dbReference>
<organism evidence="3 4">
    <name type="scientific">Mameliella alba</name>
    <dbReference type="NCBI Taxonomy" id="561184"/>
    <lineage>
        <taxon>Bacteria</taxon>
        <taxon>Pseudomonadati</taxon>
        <taxon>Pseudomonadota</taxon>
        <taxon>Alphaproteobacteria</taxon>
        <taxon>Rhodobacterales</taxon>
        <taxon>Roseobacteraceae</taxon>
        <taxon>Mameliella</taxon>
    </lineage>
</organism>
<feature type="coiled-coil region" evidence="1">
    <location>
        <begin position="40"/>
        <end position="67"/>
    </location>
</feature>
<sequence length="703" mass="75997">MVQRKVTYRAELAGGQQVEGGFKKIGDSGRQAYEKIDRGQKSAETSAKAFERMLDAEERQFKALKASIDPAYAAQMRFERAQAQVNRAVKLGVTSQQDAAQVLKQLEARSRGAAQAMELVDTASVGASMGLRNSLLQVNQIGQQVAAGGNLMSAVAIQLPDILGGFGGILPLIAGAAVGLGAAFIPKLFEAEEAAEDLRGTLESAFSKVRSAQDAAREAQDRYTAAIRLSGRAQSEVTPEILQSLALEAKAREALAKAGNDRLKIDRERFQTQLQADRAQLDAMIEDATRKAAAAVELQRRQRVRELRLIDGQFGRDDTQFFQNAEAEARVEAARRVLAENRELVLAIREQQAELDAVNAKLMIGADTSEKIDALIKDSETAARDLASAVASIDFSNPIKEARELYGVLRDAASAAYRVYMARAEVGGKAQLNAYAQYQTSREQGAALKAFEDSIKPTPVKPSGGGGGGAASREANRLDQEALRIRRATTTALEKYNAEMRLAQELLETGRISQEVYNRHVEATKEAYRKASEGQQQFTRYVQQGRDAVINTIMGQKNAFDQLKQAIARAAIEYALYRTIAGQPVTGGIMGLVKSVVGGLLPSFDTRGYTGNGPRSGGVDGKGGMMAVVHPGERWSSDAAGDYRRGSGGRQQDIPFIGIGDGVQVQWMRAAEARSLQQLGGYAQFQRQNFGAMIGELQGRGTL</sequence>
<evidence type="ECO:0000256" key="1">
    <source>
        <dbReference type="SAM" id="Coils"/>
    </source>
</evidence>
<protein>
    <submittedName>
        <fullName evidence="3">Phage tape measure protein</fullName>
    </submittedName>
</protein>
<evidence type="ECO:0000313" key="3">
    <source>
        <dbReference type="EMBL" id="KHQ50388.1"/>
    </source>
</evidence>
<feature type="region of interest" description="Disordered" evidence="2">
    <location>
        <begin position="453"/>
        <end position="478"/>
    </location>
</feature>
<accession>A0A0B3RUH9</accession>
<reference evidence="3 4" key="1">
    <citation type="submission" date="2014-10" db="EMBL/GenBank/DDBJ databases">
        <title>Genome sequence of Ponticoccus sp. strain UMTAT08 isolated from clonal culture of toxic dinoflagellate Alexandrium tamiyavanichii.</title>
        <authorList>
            <person name="Gan H.Y."/>
            <person name="Muhd D.-D."/>
            <person name="Mohd Noor M.E."/>
            <person name="Yeong Y.S."/>
            <person name="Usup G."/>
        </authorList>
    </citation>
    <scope>NUCLEOTIDE SEQUENCE [LARGE SCALE GENOMIC DNA]</scope>
    <source>
        <strain evidence="3 4">UMTAT08</strain>
    </source>
</reference>
<dbReference type="Proteomes" id="UP000030960">
    <property type="component" value="Unassembled WGS sequence"/>
</dbReference>
<evidence type="ECO:0000313" key="4">
    <source>
        <dbReference type="Proteomes" id="UP000030960"/>
    </source>
</evidence>
<comment type="caution">
    <text evidence="3">The sequence shown here is derived from an EMBL/GenBank/DDBJ whole genome shotgun (WGS) entry which is preliminary data.</text>
</comment>
<evidence type="ECO:0000256" key="2">
    <source>
        <dbReference type="SAM" id="MobiDB-lite"/>
    </source>
</evidence>
<feature type="coiled-coil region" evidence="1">
    <location>
        <begin position="324"/>
        <end position="361"/>
    </location>
</feature>
<keyword evidence="4" id="KW-1185">Reference proteome</keyword>
<keyword evidence="1" id="KW-0175">Coiled coil</keyword>
<name>A0A0B3RUH9_9RHOB</name>
<gene>
    <name evidence="3" type="ORF">OA50_05063</name>
</gene>
<dbReference type="OrthoDB" id="5461326at2"/>
<proteinExistence type="predicted"/>
<dbReference type="AlphaFoldDB" id="A0A0B3RUH9"/>
<feature type="coiled-coil region" evidence="1">
    <location>
        <begin position="260"/>
        <end position="291"/>
    </location>
</feature>